<dbReference type="EMBL" id="AM087120">
    <property type="protein sequence ID" value="CAJ31520.1"/>
    <property type="molecule type" value="Genomic_DNA"/>
</dbReference>
<proteinExistence type="predicted"/>
<dbReference type="OrthoDB" id="7781at10239"/>
<dbReference type="KEGG" id="vg:5797780"/>
<evidence type="ECO:0000256" key="1">
    <source>
        <dbReference type="SAM" id="MobiDB-lite"/>
    </source>
</evidence>
<dbReference type="RefSeq" id="YP_001604372.1">
    <property type="nucleotide sequence ID" value="NC_010155.1"/>
</dbReference>
<accession>A7WKB9</accession>
<evidence type="ECO:0000313" key="3">
    <source>
        <dbReference type="Proteomes" id="UP000001310"/>
    </source>
</evidence>
<feature type="compositionally biased region" description="Gly residues" evidence="1">
    <location>
        <begin position="77"/>
        <end position="88"/>
    </location>
</feature>
<reference evidence="3" key="1">
    <citation type="journal article" date="2008" name="J. Virol.">
        <title>Structure of the acidianus filamentous virus 3 and comparative genomics of related archaeal lipothrixviruses.</title>
        <authorList>
            <person name="Vestergaard G."/>
            <person name="Aramayo R."/>
            <person name="Basta T."/>
            <person name="Haring M."/>
            <person name="Peng X."/>
            <person name="Brugger K."/>
            <person name="Chen L."/>
            <person name="Rachel R."/>
            <person name="Boisset N."/>
            <person name="Garrett R.A."/>
            <person name="Prangishvili D."/>
        </authorList>
    </citation>
    <scope>NUCLEOTIDE SEQUENCE [LARGE SCALE GENOMIC DNA]</scope>
</reference>
<dbReference type="GeneID" id="5797780"/>
<organism evidence="2 3">
    <name type="scientific">Betalipothrixvirus acidiani</name>
    <dbReference type="NCBI Taxonomy" id="346881"/>
    <lineage>
        <taxon>Viruses</taxon>
        <taxon>Adnaviria</taxon>
        <taxon>Zilligvirae</taxon>
        <taxon>Taleaviricota</taxon>
        <taxon>Tokiviricetes</taxon>
        <taxon>Ligamenvirales</taxon>
        <taxon>Lipothrixviridae</taxon>
        <taxon>Betalipothrixvirus</taxon>
    </lineage>
</organism>
<sequence length="267" mass="31013">MLVVQVVKPGFYIDYKVRSLEDLPWHFIPFVKTIGEEKYGTDDMCYVILRLRRVESSDFRGGDYLRTITGGEREGAGEGNGRRAGGPDPGFVWGANSPSPHRRGDLVWWCSREKDYLVSSLSFGREGVYMVDARQVVKLDVDVDVTWYDPNWLLEKKLSLLHALGYKEEKAWWELSPSGRHVHLIVVLQSPLSTKELFDLQFLLGDDPKRVEFNYLRYNAIGEDAVHFNVLYAYKKSLTRVDKLRAIFRHWSRSLQYSKKRRDGQMT</sequence>
<protein>
    <submittedName>
        <fullName evidence="2">Uncharacterized protein</fullName>
    </submittedName>
</protein>
<evidence type="ECO:0000313" key="2">
    <source>
        <dbReference type="EMBL" id="CAJ31520.1"/>
    </source>
</evidence>
<keyword evidence="3" id="KW-1185">Reference proteome</keyword>
<name>A7WKB9_9VIRU</name>
<dbReference type="Proteomes" id="UP000001310">
    <property type="component" value="Segment"/>
</dbReference>
<feature type="region of interest" description="Disordered" evidence="1">
    <location>
        <begin position="70"/>
        <end position="94"/>
    </location>
</feature>